<comment type="caution">
    <text evidence="1">The sequence shown here is derived from an EMBL/GenBank/DDBJ whole genome shotgun (WGS) entry which is preliminary data.</text>
</comment>
<dbReference type="Proteomes" id="UP000887116">
    <property type="component" value="Unassembled WGS sequence"/>
</dbReference>
<organism evidence="1 2">
    <name type="scientific">Trichonephila clavata</name>
    <name type="common">Joro spider</name>
    <name type="synonym">Nephila clavata</name>
    <dbReference type="NCBI Taxonomy" id="2740835"/>
    <lineage>
        <taxon>Eukaryota</taxon>
        <taxon>Metazoa</taxon>
        <taxon>Ecdysozoa</taxon>
        <taxon>Arthropoda</taxon>
        <taxon>Chelicerata</taxon>
        <taxon>Arachnida</taxon>
        <taxon>Araneae</taxon>
        <taxon>Araneomorphae</taxon>
        <taxon>Entelegynae</taxon>
        <taxon>Araneoidea</taxon>
        <taxon>Nephilidae</taxon>
        <taxon>Trichonephila</taxon>
    </lineage>
</organism>
<dbReference type="OrthoDB" id="6430746at2759"/>
<dbReference type="EMBL" id="BMAO01034001">
    <property type="protein sequence ID" value="GFQ93289.1"/>
    <property type="molecule type" value="Genomic_DNA"/>
</dbReference>
<proteinExistence type="predicted"/>
<dbReference type="AlphaFoldDB" id="A0A8X6L1R8"/>
<accession>A0A8X6L1R8</accession>
<keyword evidence="2" id="KW-1185">Reference proteome</keyword>
<evidence type="ECO:0000313" key="1">
    <source>
        <dbReference type="EMBL" id="GFQ93289.1"/>
    </source>
</evidence>
<reference evidence="1" key="1">
    <citation type="submission" date="2020-07" db="EMBL/GenBank/DDBJ databases">
        <title>Multicomponent nature underlies the extraordinary mechanical properties of spider dragline silk.</title>
        <authorList>
            <person name="Kono N."/>
            <person name="Nakamura H."/>
            <person name="Mori M."/>
            <person name="Yoshida Y."/>
            <person name="Ohtoshi R."/>
            <person name="Malay A.D."/>
            <person name="Moran D.A.P."/>
            <person name="Tomita M."/>
            <person name="Numata K."/>
            <person name="Arakawa K."/>
        </authorList>
    </citation>
    <scope>NUCLEOTIDE SEQUENCE</scope>
</reference>
<sequence length="349" mass="38974">MAENENHLRQRGVVVVRNDYRRRLMDVVGFVEREIAGGGRDRPDFTKWIRQRKLSLKELKELREKLDSVAVNMSYVQGAGNATGMAGSVTAIVGALMALGGSPAGSSVMNVGKLMNNSGNLANSLSKVIRSVFSTQYLQRIGSVLEKDKELSEDIMDWLIFTRDLDRNVEEIFGCSLINANFQNVANTFNEFFKIFMQCNNFESTLSMLRNGRYSPFIGTDVKIEYMHRLCTELETNESTGFSDKVRITLSVFSSGIGAYQVYRDGARFLNGNEVASNLPTLLGGLDPEILTVREAGEFCLFQTIDVALNFLGLLSAYKIIKDGKSQYSDSLREIESLLQLEMQSIEAL</sequence>
<gene>
    <name evidence="1" type="primary">NCL1_47194</name>
    <name evidence="1" type="ORF">TNCT_398291</name>
</gene>
<name>A0A8X6L1R8_TRICU</name>
<protein>
    <submittedName>
        <fullName evidence="1">Uncharacterized protein</fullName>
    </submittedName>
</protein>
<evidence type="ECO:0000313" key="2">
    <source>
        <dbReference type="Proteomes" id="UP000887116"/>
    </source>
</evidence>